<feature type="region of interest" description="Disordered" evidence="1">
    <location>
        <begin position="1"/>
        <end position="28"/>
    </location>
</feature>
<name>A0A839T3Z7_AZOMA</name>
<proteinExistence type="predicted"/>
<protein>
    <submittedName>
        <fullName evidence="2">Uncharacterized protein</fullName>
    </submittedName>
</protein>
<comment type="caution">
    <text evidence="2">The sequence shown here is derived from an EMBL/GenBank/DDBJ whole genome shotgun (WGS) entry which is preliminary data.</text>
</comment>
<evidence type="ECO:0000256" key="1">
    <source>
        <dbReference type="SAM" id="MobiDB-lite"/>
    </source>
</evidence>
<dbReference type="EMBL" id="JACHXI010000003">
    <property type="protein sequence ID" value="MBB3102675.1"/>
    <property type="molecule type" value="Genomic_DNA"/>
</dbReference>
<gene>
    <name evidence="2" type="ORF">FHR87_001058</name>
</gene>
<dbReference type="Proteomes" id="UP000549250">
    <property type="component" value="Unassembled WGS sequence"/>
</dbReference>
<evidence type="ECO:0000313" key="3">
    <source>
        <dbReference type="Proteomes" id="UP000549250"/>
    </source>
</evidence>
<sequence>MSLSRRMIHGSDSSQTRHDHARHPSRNTAIARFDRGDMDGNTIHLVVFVADGGLQKLCEIGIERACPLEVQGAFVNLIQLAENMAG</sequence>
<reference evidence="2 3" key="1">
    <citation type="submission" date="2020-08" db="EMBL/GenBank/DDBJ databases">
        <title>Genomic Encyclopedia of Type Strains, Phase III (KMG-III): the genomes of soil and plant-associated and newly described type strains.</title>
        <authorList>
            <person name="Whitman W."/>
        </authorList>
    </citation>
    <scope>NUCLEOTIDE SEQUENCE [LARGE SCALE GENOMIC DNA]</scope>
    <source>
        <strain evidence="2 3">CECT 4462</strain>
    </source>
</reference>
<evidence type="ECO:0000313" key="2">
    <source>
        <dbReference type="EMBL" id="MBB3102675.1"/>
    </source>
</evidence>
<dbReference type="RefSeq" id="WP_246335783.1">
    <property type="nucleotide sequence ID" value="NZ_JACHXI010000003.1"/>
</dbReference>
<organism evidence="2 3">
    <name type="scientific">Azomonas macrocytogenes</name>
    <name type="common">Azotobacter macrocytogenes</name>
    <dbReference type="NCBI Taxonomy" id="69962"/>
    <lineage>
        <taxon>Bacteria</taxon>
        <taxon>Pseudomonadati</taxon>
        <taxon>Pseudomonadota</taxon>
        <taxon>Gammaproteobacteria</taxon>
        <taxon>Pseudomonadales</taxon>
        <taxon>Pseudomonadaceae</taxon>
        <taxon>Azomonas</taxon>
    </lineage>
</organism>
<accession>A0A839T3Z7</accession>
<keyword evidence="3" id="KW-1185">Reference proteome</keyword>
<dbReference type="AlphaFoldDB" id="A0A839T3Z7"/>